<dbReference type="RefSeq" id="WP_153975080.1">
    <property type="nucleotide sequence ID" value="NZ_CP039268.1"/>
</dbReference>
<dbReference type="Proteomes" id="UP000426424">
    <property type="component" value="Chromosome"/>
</dbReference>
<evidence type="ECO:0000313" key="1">
    <source>
        <dbReference type="EMBL" id="QGU32886.1"/>
    </source>
</evidence>
<protein>
    <recommendedName>
        <fullName evidence="3">HTH marR-type domain-containing protein</fullName>
    </recommendedName>
</protein>
<sequence length="123" mass="13137">MSKVIVETSAAGDYFGKGLEVARLVDACEALPETDYSLGFSSAAQLFGELTSARMGLLEALKGLGPVSIHALVKQVGRNYSNVHSDVTKLLDLGLIEKDAAGKIFVPWEEIQVRVSVGKAKMI</sequence>
<dbReference type="InterPro" id="IPR036390">
    <property type="entry name" value="WH_DNA-bd_sf"/>
</dbReference>
<keyword evidence="2" id="KW-1185">Reference proteome</keyword>
<dbReference type="EMBL" id="CP039268">
    <property type="protein sequence ID" value="QGU32886.1"/>
    <property type="molecule type" value="Genomic_DNA"/>
</dbReference>
<accession>A0A6I6EC31</accession>
<organism evidence="1 2">
    <name type="scientific">Thermochromatium tepidum ATCC 43061</name>
    <dbReference type="NCBI Taxonomy" id="316276"/>
    <lineage>
        <taxon>Bacteria</taxon>
        <taxon>Pseudomonadati</taxon>
        <taxon>Pseudomonadota</taxon>
        <taxon>Gammaproteobacteria</taxon>
        <taxon>Chromatiales</taxon>
        <taxon>Chromatiaceae</taxon>
        <taxon>Thermochromatium</taxon>
    </lineage>
</organism>
<proteinExistence type="predicted"/>
<dbReference type="Pfam" id="PF25212">
    <property type="entry name" value="HVO_A0114"/>
    <property type="match status" value="1"/>
</dbReference>
<dbReference type="SUPFAM" id="SSF46785">
    <property type="entry name" value="Winged helix' DNA-binding domain"/>
    <property type="match status" value="1"/>
</dbReference>
<evidence type="ECO:0000313" key="2">
    <source>
        <dbReference type="Proteomes" id="UP000426424"/>
    </source>
</evidence>
<dbReference type="KEGG" id="ttp:E6P07_07765"/>
<evidence type="ECO:0008006" key="3">
    <source>
        <dbReference type="Google" id="ProtNLM"/>
    </source>
</evidence>
<dbReference type="AlphaFoldDB" id="A0A6I6EC31"/>
<gene>
    <name evidence="1" type="ORF">E6P07_07765</name>
</gene>
<reference evidence="1 2" key="1">
    <citation type="submission" date="2019-12" db="EMBL/GenBank/DDBJ databases">
        <title>The complete genome of the thermophilic, anoxygenic phototrophic gammaproteobacterium Thermochromatium tepidum.</title>
        <authorList>
            <person name="Sattley W.M."/>
            <person name="Swingley W.D."/>
            <person name="Burchell B.M."/>
            <person name="Gurbani S.A."/>
            <person name="Kujawa C.M."/>
            <person name="Nuccio D.A."/>
            <person name="Schladweiler J."/>
            <person name="Shaffer K.N."/>
            <person name="Stokes L.M."/>
            <person name="Touchman J.W."/>
            <person name="Blankenship R.E."/>
            <person name="Madigan M.T."/>
        </authorList>
    </citation>
    <scope>NUCLEOTIDE SEQUENCE [LARGE SCALE GENOMIC DNA]</scope>
    <source>
        <strain evidence="1 2">ATCC 43061</strain>
    </source>
</reference>
<dbReference type="OrthoDB" id="5771171at2"/>
<name>A0A6I6EC31_THETI</name>